<evidence type="ECO:0000259" key="2">
    <source>
        <dbReference type="Pfam" id="PF13439"/>
    </source>
</evidence>
<gene>
    <name evidence="3" type="ORF">LXD69_00550</name>
</gene>
<dbReference type="Proteomes" id="UP000830454">
    <property type="component" value="Chromosome"/>
</dbReference>
<protein>
    <submittedName>
        <fullName evidence="3">Glycosyltransferase family 4 protein</fullName>
    </submittedName>
</protein>
<keyword evidence="4" id="KW-1185">Reference proteome</keyword>
<dbReference type="PANTHER" id="PTHR12526">
    <property type="entry name" value="GLYCOSYLTRANSFERASE"/>
    <property type="match status" value="1"/>
</dbReference>
<proteinExistence type="predicted"/>
<reference evidence="3" key="2">
    <citation type="submission" date="2022-04" db="EMBL/GenBank/DDBJ databases">
        <title>Complete Genome Sequence of Flavobacterium sediminilitoris YSM-43, Isolated from a Tidal Sediment.</title>
        <authorList>
            <person name="Lee P.A."/>
        </authorList>
    </citation>
    <scope>NUCLEOTIDE SEQUENCE</scope>
    <source>
        <strain evidence="3">YSM-43</strain>
    </source>
</reference>
<dbReference type="SUPFAM" id="SSF53756">
    <property type="entry name" value="UDP-Glycosyltransferase/glycogen phosphorylase"/>
    <property type="match status" value="1"/>
</dbReference>
<dbReference type="InterPro" id="IPR028098">
    <property type="entry name" value="Glyco_trans_4-like_N"/>
</dbReference>
<dbReference type="EMBL" id="CP090145">
    <property type="protein sequence ID" value="UOX34019.1"/>
    <property type="molecule type" value="Genomic_DNA"/>
</dbReference>
<dbReference type="RefSeq" id="WP_246916621.1">
    <property type="nucleotide sequence ID" value="NZ_CP090145.1"/>
</dbReference>
<organism evidence="3 4">
    <name type="scientific">Flavobacterium sediminilitoris</name>
    <dbReference type="NCBI Taxonomy" id="2024526"/>
    <lineage>
        <taxon>Bacteria</taxon>
        <taxon>Pseudomonadati</taxon>
        <taxon>Bacteroidota</taxon>
        <taxon>Flavobacteriia</taxon>
        <taxon>Flavobacteriales</taxon>
        <taxon>Flavobacteriaceae</taxon>
        <taxon>Flavobacterium</taxon>
    </lineage>
</organism>
<dbReference type="CDD" id="cd03801">
    <property type="entry name" value="GT4_PimA-like"/>
    <property type="match status" value="1"/>
</dbReference>
<evidence type="ECO:0000313" key="3">
    <source>
        <dbReference type="EMBL" id="UOX34019.1"/>
    </source>
</evidence>
<accession>A0ABY4HMD2</accession>
<feature type="domain" description="Glycosyltransferase subfamily 4-like N-terminal" evidence="2">
    <location>
        <begin position="21"/>
        <end position="181"/>
    </location>
</feature>
<sequence length="383" mass="44153">MLKHICFIPPYAYPKEGFSHGGIGSFTKSYLPDLVNRGFKVTLIEFNKKESVKIIEGITIIHLKRSKIRGISWFLNALKINNKLKEIHNEHPIDIVESAELGLAFIKKRTNIKYIIRLHGGHHFFAESENRKINIWKGFQEKRSFKKSNGFIAVSNYVKKHTNFFLSYHNKPIEVIPSTVNFKLFTPKRDVVINENVILFAGRLCEKKGIKNLILAMPLILEKYPSMELHIYGKDSFKESRSYMRFLLEEIIPQIGLAKKNVIFKGEIPIEELVNRYASSKICVFPSYMETQGLVVIEAMAMKKGVIFSKYGPGVEVINQYVNGLLCDPYDIKSIANEVLWMLDNPESLKNIEEKALETITKNYNLDNIANRNINFYLNLLSQ</sequence>
<evidence type="ECO:0000259" key="1">
    <source>
        <dbReference type="Pfam" id="PF00534"/>
    </source>
</evidence>
<reference evidence="3" key="1">
    <citation type="submission" date="2021-12" db="EMBL/GenBank/DDBJ databases">
        <authorList>
            <person name="Cha I.-T."/>
            <person name="Lee K.-E."/>
            <person name="Park S.-J."/>
        </authorList>
    </citation>
    <scope>NUCLEOTIDE SEQUENCE</scope>
    <source>
        <strain evidence="3">YSM-43</strain>
    </source>
</reference>
<name>A0ABY4HMD2_9FLAO</name>
<dbReference type="Pfam" id="PF13439">
    <property type="entry name" value="Glyco_transf_4"/>
    <property type="match status" value="1"/>
</dbReference>
<feature type="domain" description="Glycosyl transferase family 1" evidence="1">
    <location>
        <begin position="194"/>
        <end position="356"/>
    </location>
</feature>
<dbReference type="InterPro" id="IPR001296">
    <property type="entry name" value="Glyco_trans_1"/>
</dbReference>
<dbReference type="Gene3D" id="3.40.50.2000">
    <property type="entry name" value="Glycogen Phosphorylase B"/>
    <property type="match status" value="2"/>
</dbReference>
<dbReference type="Pfam" id="PF00534">
    <property type="entry name" value="Glycos_transf_1"/>
    <property type="match status" value="1"/>
</dbReference>
<evidence type="ECO:0000313" key="4">
    <source>
        <dbReference type="Proteomes" id="UP000830454"/>
    </source>
</evidence>